<keyword evidence="3" id="KW-1185">Reference proteome</keyword>
<feature type="region of interest" description="Disordered" evidence="1">
    <location>
        <begin position="136"/>
        <end position="159"/>
    </location>
</feature>
<dbReference type="OrthoDB" id="541918at2759"/>
<dbReference type="EMBL" id="JAEHOC010000017">
    <property type="protein sequence ID" value="KAG2434198.1"/>
    <property type="molecule type" value="Genomic_DNA"/>
</dbReference>
<organism evidence="2 3">
    <name type="scientific">Chlamydomonas incerta</name>
    <dbReference type="NCBI Taxonomy" id="51695"/>
    <lineage>
        <taxon>Eukaryota</taxon>
        <taxon>Viridiplantae</taxon>
        <taxon>Chlorophyta</taxon>
        <taxon>core chlorophytes</taxon>
        <taxon>Chlorophyceae</taxon>
        <taxon>CS clade</taxon>
        <taxon>Chlamydomonadales</taxon>
        <taxon>Chlamydomonadaceae</taxon>
        <taxon>Chlamydomonas</taxon>
    </lineage>
</organism>
<gene>
    <name evidence="2" type="ORF">HXX76_007924</name>
</gene>
<dbReference type="Proteomes" id="UP000650467">
    <property type="component" value="Unassembled WGS sequence"/>
</dbReference>
<evidence type="ECO:0000256" key="1">
    <source>
        <dbReference type="SAM" id="MobiDB-lite"/>
    </source>
</evidence>
<name>A0A835SW60_CHLIN</name>
<dbReference type="AlphaFoldDB" id="A0A835SW60"/>
<protein>
    <submittedName>
        <fullName evidence="2">Uncharacterized protein</fullName>
    </submittedName>
</protein>
<comment type="caution">
    <text evidence="2">The sequence shown here is derived from an EMBL/GenBank/DDBJ whole genome shotgun (WGS) entry which is preliminary data.</text>
</comment>
<evidence type="ECO:0000313" key="2">
    <source>
        <dbReference type="EMBL" id="KAG2434198.1"/>
    </source>
</evidence>
<reference evidence="2" key="1">
    <citation type="journal article" date="2020" name="bioRxiv">
        <title>Comparative genomics of Chlamydomonas.</title>
        <authorList>
            <person name="Craig R.J."/>
            <person name="Hasan A.R."/>
            <person name="Ness R.W."/>
            <person name="Keightley P.D."/>
        </authorList>
    </citation>
    <scope>NUCLEOTIDE SEQUENCE</scope>
    <source>
        <strain evidence="2">SAG 7.73</strain>
    </source>
</reference>
<sequence length="339" mass="33906">MSRFSSASKLVSAASASCGWFLQGSLASASAASCASGVRSLATKLEVVPREEPQVALNPAGLPPAWIPPPSNPQSLHPRAQPSPQEVLAIIRQAATPLDVHNAFRRRPSRLPPAVAAAKFARLSELLRADPACLASSSSASSSASEQPQQASTGAKLRDPAYLKSHVPGLGQAVREIGGSWDAFLHLYPAGDLAACVRAAAETGLILSSRELGPAATAAPEEGGASSSSGASSGSASAPAPAAAAAAGSASGAAGRGLLQRSLDVLLDRGGQELAAAGPQAVLDLAYGLMLIGHVRPETWQVLRPLLGKAAAGGQLAAGGGKEQAAVVVAWLQAAGVKA</sequence>
<feature type="region of interest" description="Disordered" evidence="1">
    <location>
        <begin position="216"/>
        <end position="239"/>
    </location>
</feature>
<evidence type="ECO:0000313" key="3">
    <source>
        <dbReference type="Proteomes" id="UP000650467"/>
    </source>
</evidence>
<dbReference type="PROSITE" id="PS51257">
    <property type="entry name" value="PROKAR_LIPOPROTEIN"/>
    <property type="match status" value="1"/>
</dbReference>
<proteinExistence type="predicted"/>
<accession>A0A835SW60</accession>
<feature type="compositionally biased region" description="Low complexity" evidence="1">
    <location>
        <begin position="136"/>
        <end position="145"/>
    </location>
</feature>